<dbReference type="InParanoid" id="A0A1V8S915"/>
<evidence type="ECO:0000256" key="2">
    <source>
        <dbReference type="ARBA" id="ARBA00006978"/>
    </source>
</evidence>
<name>A0A1V8S915_9PEZI</name>
<dbReference type="PANTHER" id="PTHR23519">
    <property type="entry name" value="AUTOPHAGY-RELATED PROTEIN 22"/>
    <property type="match status" value="1"/>
</dbReference>
<keyword evidence="5 9" id="KW-1133">Transmembrane helix</keyword>
<evidence type="ECO:0000256" key="4">
    <source>
        <dbReference type="ARBA" id="ARBA00022692"/>
    </source>
</evidence>
<organism evidence="11 12">
    <name type="scientific">Cryoendolithus antarcticus</name>
    <dbReference type="NCBI Taxonomy" id="1507870"/>
    <lineage>
        <taxon>Eukaryota</taxon>
        <taxon>Fungi</taxon>
        <taxon>Dikarya</taxon>
        <taxon>Ascomycota</taxon>
        <taxon>Pezizomycotina</taxon>
        <taxon>Dothideomycetes</taxon>
        <taxon>Dothideomycetidae</taxon>
        <taxon>Cladosporiales</taxon>
        <taxon>Cladosporiaceae</taxon>
        <taxon>Cryoendolithus</taxon>
    </lineage>
</organism>
<evidence type="ECO:0000256" key="9">
    <source>
        <dbReference type="RuleBase" id="RU363073"/>
    </source>
</evidence>
<dbReference type="Gene3D" id="1.20.1250.20">
    <property type="entry name" value="MFS general substrate transporter like domains"/>
    <property type="match status" value="1"/>
</dbReference>
<evidence type="ECO:0000256" key="6">
    <source>
        <dbReference type="ARBA" id="ARBA00023006"/>
    </source>
</evidence>
<keyword evidence="12" id="KW-1185">Reference proteome</keyword>
<feature type="transmembrane region" description="Helical" evidence="9">
    <location>
        <begin position="99"/>
        <end position="117"/>
    </location>
</feature>
<dbReference type="InterPro" id="IPR050495">
    <property type="entry name" value="ATG22/LtaA_families"/>
</dbReference>
<keyword evidence="4 9" id="KW-0812">Transmembrane</keyword>
<comment type="caution">
    <text evidence="9">Lacks conserved residue(s) required for the propagation of feature annotation.</text>
</comment>
<keyword evidence="7 9" id="KW-0472">Membrane</keyword>
<evidence type="ECO:0000256" key="1">
    <source>
        <dbReference type="ARBA" id="ARBA00004128"/>
    </source>
</evidence>
<dbReference type="InterPro" id="IPR024671">
    <property type="entry name" value="Atg22-like"/>
</dbReference>
<keyword evidence="9" id="KW-0926">Vacuole</keyword>
<sequence>MCLMELIPLYSLLGFLPIIQSWGVGGLQRPWEIYPLGVIHGLVMGGLNSCCRAFYGEMIPPGGEAAFHALYAITEKSSSAVGPAVVGAIVDKVGSVRPAFVFLPVLIATLVPLVWWVDIGRGRQEAMAWADRTRKGVGHDAMAMSDLNRTGDESAAEALLASDDDDNDETRRWVITLESGDFNAAHSNISTNTLPMRD</sequence>
<evidence type="ECO:0000256" key="7">
    <source>
        <dbReference type="ARBA" id="ARBA00023136"/>
    </source>
</evidence>
<evidence type="ECO:0000313" key="11">
    <source>
        <dbReference type="EMBL" id="OQN95543.1"/>
    </source>
</evidence>
<dbReference type="EMBL" id="NAJO01000088">
    <property type="protein sequence ID" value="OQN95543.1"/>
    <property type="molecule type" value="Genomic_DNA"/>
</dbReference>
<evidence type="ECO:0000256" key="8">
    <source>
        <dbReference type="ARBA" id="ARBA00024801"/>
    </source>
</evidence>
<dbReference type="Proteomes" id="UP000192596">
    <property type="component" value="Unassembled WGS sequence"/>
</dbReference>
<comment type="subcellular location">
    <subcellularLocation>
        <location evidence="1 9">Vacuole membrane</location>
        <topology evidence="1 9">Multi-pass membrane protein</topology>
    </subcellularLocation>
</comment>
<keyword evidence="9" id="KW-0029">Amino-acid transport</keyword>
<feature type="chain" id="PRO_5012754334" description="Autophagy-related protein" evidence="10">
    <location>
        <begin position="22"/>
        <end position="198"/>
    </location>
</feature>
<dbReference type="STRING" id="1507870.A0A1V8S915"/>
<protein>
    <recommendedName>
        <fullName evidence="9">Autophagy-related protein</fullName>
    </recommendedName>
</protein>
<dbReference type="PANTHER" id="PTHR23519:SF3">
    <property type="entry name" value="AUTOPHAGY-RELATED PROTEIN 22-2"/>
    <property type="match status" value="1"/>
</dbReference>
<evidence type="ECO:0000256" key="3">
    <source>
        <dbReference type="ARBA" id="ARBA00022448"/>
    </source>
</evidence>
<dbReference type="SUPFAM" id="SSF103473">
    <property type="entry name" value="MFS general substrate transporter"/>
    <property type="match status" value="1"/>
</dbReference>
<dbReference type="GO" id="GO:0005774">
    <property type="term" value="C:vacuolar membrane"/>
    <property type="evidence" value="ECO:0007669"/>
    <property type="project" value="UniProtKB-SubCell"/>
</dbReference>
<dbReference type="Pfam" id="PF11700">
    <property type="entry name" value="ATG22"/>
    <property type="match status" value="1"/>
</dbReference>
<dbReference type="InterPro" id="IPR036259">
    <property type="entry name" value="MFS_trans_sf"/>
</dbReference>
<comment type="similarity">
    <text evidence="2 9">Belongs to the ATG22 family.</text>
</comment>
<keyword evidence="10" id="KW-0732">Signal</keyword>
<dbReference type="AlphaFoldDB" id="A0A1V8S915"/>
<dbReference type="OrthoDB" id="192733at2759"/>
<comment type="function">
    <text evidence="8 9">Vacuolar effluxer which mediate the efflux of amino acids resulting from autophagic degradation. The release of autophagic amino acids allows the maintenance of protein synthesis and viability during nitrogen starvation.</text>
</comment>
<evidence type="ECO:0000256" key="10">
    <source>
        <dbReference type="SAM" id="SignalP"/>
    </source>
</evidence>
<keyword evidence="3 9" id="KW-0813">Transport</keyword>
<accession>A0A1V8S915</accession>
<evidence type="ECO:0000256" key="5">
    <source>
        <dbReference type="ARBA" id="ARBA00022989"/>
    </source>
</evidence>
<proteinExistence type="inferred from homology"/>
<reference evidence="12" key="1">
    <citation type="submission" date="2017-03" db="EMBL/GenBank/DDBJ databases">
        <title>Genomes of endolithic fungi from Antarctica.</title>
        <authorList>
            <person name="Coleine C."/>
            <person name="Masonjones S."/>
            <person name="Stajich J.E."/>
        </authorList>
    </citation>
    <scope>NUCLEOTIDE SEQUENCE [LARGE SCALE GENOMIC DNA]</scope>
    <source>
        <strain evidence="12">CCFEE 5527</strain>
    </source>
</reference>
<dbReference type="GO" id="GO:0032974">
    <property type="term" value="P:amino acid transmembrane export from vacuole"/>
    <property type="evidence" value="ECO:0007669"/>
    <property type="project" value="TreeGrafter"/>
</dbReference>
<gene>
    <name evidence="11" type="ORF">B0A48_18387</name>
</gene>
<evidence type="ECO:0000313" key="12">
    <source>
        <dbReference type="Proteomes" id="UP000192596"/>
    </source>
</evidence>
<comment type="caution">
    <text evidence="11">The sequence shown here is derived from an EMBL/GenBank/DDBJ whole genome shotgun (WGS) entry which is preliminary data.</text>
</comment>
<feature type="signal peptide" evidence="10">
    <location>
        <begin position="1"/>
        <end position="21"/>
    </location>
</feature>
<dbReference type="GO" id="GO:0006914">
    <property type="term" value="P:autophagy"/>
    <property type="evidence" value="ECO:0007669"/>
    <property type="project" value="UniProtKB-KW"/>
</dbReference>
<keyword evidence="6 9" id="KW-0072">Autophagy</keyword>